<dbReference type="Gene3D" id="3.40.390.10">
    <property type="entry name" value="Collagenase (Catalytic Domain)"/>
    <property type="match status" value="1"/>
</dbReference>
<accession>A0A9X0CQW5</accession>
<proteinExistence type="predicted"/>
<dbReference type="PANTHER" id="PTHR11733">
    <property type="entry name" value="ZINC METALLOPROTEASE FAMILY M13 NEPRILYSIN-RELATED"/>
    <property type="match status" value="1"/>
</dbReference>
<dbReference type="PANTHER" id="PTHR11733:SF240">
    <property type="entry name" value="GH14155P-RELATED"/>
    <property type="match status" value="1"/>
</dbReference>
<organism evidence="2 3">
    <name type="scientific">Desmophyllum pertusum</name>
    <dbReference type="NCBI Taxonomy" id="174260"/>
    <lineage>
        <taxon>Eukaryota</taxon>
        <taxon>Metazoa</taxon>
        <taxon>Cnidaria</taxon>
        <taxon>Anthozoa</taxon>
        <taxon>Hexacorallia</taxon>
        <taxon>Scleractinia</taxon>
        <taxon>Caryophylliina</taxon>
        <taxon>Caryophylliidae</taxon>
        <taxon>Desmophyllum</taxon>
    </lineage>
</organism>
<dbReference type="GO" id="GO:0004222">
    <property type="term" value="F:metalloendopeptidase activity"/>
    <property type="evidence" value="ECO:0007669"/>
    <property type="project" value="InterPro"/>
</dbReference>
<reference evidence="2" key="1">
    <citation type="submission" date="2023-01" db="EMBL/GenBank/DDBJ databases">
        <title>Genome assembly of the deep-sea coral Lophelia pertusa.</title>
        <authorList>
            <person name="Herrera S."/>
            <person name="Cordes E."/>
        </authorList>
    </citation>
    <scope>NUCLEOTIDE SEQUENCE</scope>
    <source>
        <strain evidence="2">USNM1676648</strain>
        <tissue evidence="2">Polyp</tissue>
    </source>
</reference>
<sequence length="73" mass="8679">MLHKYNEWILFMFCQPWCSIFKKKAALLQLETDDHTFPKYRIIGTLRNYDKFAKAFNCKPGSAMNPEGKCTLW</sequence>
<dbReference type="AlphaFoldDB" id="A0A9X0CQW5"/>
<name>A0A9X0CQW5_9CNID</name>
<dbReference type="GO" id="GO:0016485">
    <property type="term" value="P:protein processing"/>
    <property type="evidence" value="ECO:0007669"/>
    <property type="project" value="TreeGrafter"/>
</dbReference>
<dbReference type="Pfam" id="PF01431">
    <property type="entry name" value="Peptidase_M13"/>
    <property type="match status" value="1"/>
</dbReference>
<evidence type="ECO:0000259" key="1">
    <source>
        <dbReference type="Pfam" id="PF01431"/>
    </source>
</evidence>
<dbReference type="InterPro" id="IPR024079">
    <property type="entry name" value="MetalloPept_cat_dom_sf"/>
</dbReference>
<dbReference type="InterPro" id="IPR000718">
    <property type="entry name" value="Peptidase_M13"/>
</dbReference>
<comment type="caution">
    <text evidence="2">The sequence shown here is derived from an EMBL/GenBank/DDBJ whole genome shotgun (WGS) entry which is preliminary data.</text>
</comment>
<evidence type="ECO:0000313" key="2">
    <source>
        <dbReference type="EMBL" id="KAJ7370169.1"/>
    </source>
</evidence>
<dbReference type="GO" id="GO:0005886">
    <property type="term" value="C:plasma membrane"/>
    <property type="evidence" value="ECO:0007669"/>
    <property type="project" value="TreeGrafter"/>
</dbReference>
<protein>
    <recommendedName>
        <fullName evidence="1">Peptidase M13 C-terminal domain-containing protein</fullName>
    </recommendedName>
</protein>
<evidence type="ECO:0000313" key="3">
    <source>
        <dbReference type="Proteomes" id="UP001163046"/>
    </source>
</evidence>
<keyword evidence="3" id="KW-1185">Reference proteome</keyword>
<dbReference type="OrthoDB" id="6506552at2759"/>
<dbReference type="SUPFAM" id="SSF55486">
    <property type="entry name" value="Metalloproteases ('zincins'), catalytic domain"/>
    <property type="match status" value="1"/>
</dbReference>
<dbReference type="InterPro" id="IPR018497">
    <property type="entry name" value="Peptidase_M13_C"/>
</dbReference>
<dbReference type="EMBL" id="MU826871">
    <property type="protein sequence ID" value="KAJ7370169.1"/>
    <property type="molecule type" value="Genomic_DNA"/>
</dbReference>
<dbReference type="PROSITE" id="PS51885">
    <property type="entry name" value="NEPRILYSIN"/>
    <property type="match status" value="1"/>
</dbReference>
<dbReference type="Proteomes" id="UP001163046">
    <property type="component" value="Unassembled WGS sequence"/>
</dbReference>
<gene>
    <name evidence="2" type="ORF">OS493_033794</name>
</gene>
<feature type="domain" description="Peptidase M13 C-terminal" evidence="1">
    <location>
        <begin position="11"/>
        <end position="71"/>
    </location>
</feature>